<evidence type="ECO:0000256" key="3">
    <source>
        <dbReference type="ARBA" id="ARBA00022777"/>
    </source>
</evidence>
<dbReference type="InterPro" id="IPR043129">
    <property type="entry name" value="ATPase_NBD"/>
</dbReference>
<dbReference type="PANTHER" id="PTHR43095">
    <property type="entry name" value="SUGAR KINASE"/>
    <property type="match status" value="1"/>
</dbReference>
<evidence type="ECO:0000313" key="7">
    <source>
        <dbReference type="Proteomes" id="UP000450917"/>
    </source>
</evidence>
<comment type="caution">
    <text evidence="6">The sequence shown here is derived from an EMBL/GenBank/DDBJ whole genome shotgun (WGS) entry which is preliminary data.</text>
</comment>
<evidence type="ECO:0000259" key="5">
    <source>
        <dbReference type="Pfam" id="PF02782"/>
    </source>
</evidence>
<dbReference type="Gene3D" id="3.30.420.40">
    <property type="match status" value="2"/>
</dbReference>
<protein>
    <recommendedName>
        <fullName evidence="8">Carbohydrate kinase FGGY N-terminal domain-containing protein</fullName>
    </recommendedName>
</protein>
<dbReference type="CDD" id="cd07777">
    <property type="entry name" value="ASKHA_NBD_FGGY_SHK"/>
    <property type="match status" value="1"/>
</dbReference>
<dbReference type="Pfam" id="PF00370">
    <property type="entry name" value="FGGY_N"/>
    <property type="match status" value="1"/>
</dbReference>
<dbReference type="InterPro" id="IPR018484">
    <property type="entry name" value="FGGY_N"/>
</dbReference>
<feature type="domain" description="Carbohydrate kinase FGGY N-terminal" evidence="4">
    <location>
        <begin position="5"/>
        <end position="217"/>
    </location>
</feature>
<evidence type="ECO:0008006" key="8">
    <source>
        <dbReference type="Google" id="ProtNLM"/>
    </source>
</evidence>
<accession>A0A7X2Z868</accession>
<name>A0A7X2Z868_9BACL</name>
<keyword evidence="7" id="KW-1185">Reference proteome</keyword>
<dbReference type="InterPro" id="IPR000577">
    <property type="entry name" value="Carb_kinase_FGGY"/>
</dbReference>
<dbReference type="Proteomes" id="UP000450917">
    <property type="component" value="Unassembled WGS sequence"/>
</dbReference>
<dbReference type="GO" id="GO:0016301">
    <property type="term" value="F:kinase activity"/>
    <property type="evidence" value="ECO:0007669"/>
    <property type="project" value="UniProtKB-KW"/>
</dbReference>
<sequence length="469" mass="48863">MQTAGIDIGTTSLCLIIADVLSGKALRTITRPNDAGLASSRSWEALQQPDRIVRLVQSMIAECGDEWRHVGAIGISCQMHGIVYVDGSGQAVGPLVTWQDRRGEELIDAGGSTYAARLEALTGYRLATGYGLVTHAYNAAHGEVPAEAVALCAIGDYVAMKLCGAAAPVTDASNAAGFGLFSLGAQRFDLSAMAKAGLDAAILPRVAGAGDTAGRTPDGKLVACAIGDNQASFLGAVKTLKGSLLFNIGTGAQVSAFSPEAMEGEGIEARPCPGGGYLLVGASLNGGKSYALLERFFRETCRAFMPEFGDGRSLYARMNELALEAMAEAGPDFPAGLANGPQVGTLLYGTRQSPGATGYITGLRPSNLTPKHLIVGWMNGIIEELLGFVEVIPQQLRAGVTSVSASGNGIRRNPAMRRLLQARLGQQLFVADVEEEAAFGAALHAAVAAGYYDDHEAALLGMHRGFDQT</sequence>
<comment type="similarity">
    <text evidence="1">Belongs to the FGGY kinase family.</text>
</comment>
<proteinExistence type="inferred from homology"/>
<dbReference type="EMBL" id="WNZX01000001">
    <property type="protein sequence ID" value="MUG69473.1"/>
    <property type="molecule type" value="Genomic_DNA"/>
</dbReference>
<dbReference type="RefSeq" id="WP_155613873.1">
    <property type="nucleotide sequence ID" value="NZ_WNZX01000001.1"/>
</dbReference>
<dbReference type="PANTHER" id="PTHR43095:SF5">
    <property type="entry name" value="XYLULOSE KINASE"/>
    <property type="match status" value="1"/>
</dbReference>
<reference evidence="6 7" key="1">
    <citation type="submission" date="2019-11" db="EMBL/GenBank/DDBJ databases">
        <title>Draft genome sequences of five Paenibacillus species of dairy origin.</title>
        <authorList>
            <person name="Olajide A.M."/>
            <person name="Chen S."/>
            <person name="Lapointe G."/>
        </authorList>
    </citation>
    <scope>NUCLEOTIDE SEQUENCE [LARGE SCALE GENOMIC DNA]</scope>
    <source>
        <strain evidence="6 7">2CS3</strain>
    </source>
</reference>
<evidence type="ECO:0000313" key="6">
    <source>
        <dbReference type="EMBL" id="MUG69473.1"/>
    </source>
</evidence>
<dbReference type="InterPro" id="IPR050406">
    <property type="entry name" value="FGGY_Carb_Kinase"/>
</dbReference>
<gene>
    <name evidence="6" type="ORF">GNP93_02160</name>
</gene>
<evidence type="ECO:0000256" key="1">
    <source>
        <dbReference type="ARBA" id="ARBA00009156"/>
    </source>
</evidence>
<evidence type="ECO:0000259" key="4">
    <source>
        <dbReference type="Pfam" id="PF00370"/>
    </source>
</evidence>
<dbReference type="GO" id="GO:0005975">
    <property type="term" value="P:carbohydrate metabolic process"/>
    <property type="evidence" value="ECO:0007669"/>
    <property type="project" value="InterPro"/>
</dbReference>
<feature type="domain" description="Carbohydrate kinase FGGY C-terminal" evidence="5">
    <location>
        <begin position="347"/>
        <end position="449"/>
    </location>
</feature>
<dbReference type="AlphaFoldDB" id="A0A7X2Z868"/>
<dbReference type="Pfam" id="PF02782">
    <property type="entry name" value="FGGY_C"/>
    <property type="match status" value="1"/>
</dbReference>
<keyword evidence="2" id="KW-0808">Transferase</keyword>
<dbReference type="InterPro" id="IPR018485">
    <property type="entry name" value="FGGY_C"/>
</dbReference>
<evidence type="ECO:0000256" key="2">
    <source>
        <dbReference type="ARBA" id="ARBA00022679"/>
    </source>
</evidence>
<dbReference type="PIRSF" id="PIRSF000538">
    <property type="entry name" value="GlpK"/>
    <property type="match status" value="1"/>
</dbReference>
<dbReference type="SUPFAM" id="SSF53067">
    <property type="entry name" value="Actin-like ATPase domain"/>
    <property type="match status" value="2"/>
</dbReference>
<organism evidence="6 7">
    <name type="scientific">Paenibacillus validus</name>
    <dbReference type="NCBI Taxonomy" id="44253"/>
    <lineage>
        <taxon>Bacteria</taxon>
        <taxon>Bacillati</taxon>
        <taxon>Bacillota</taxon>
        <taxon>Bacilli</taxon>
        <taxon>Bacillales</taxon>
        <taxon>Paenibacillaceae</taxon>
        <taxon>Paenibacillus</taxon>
    </lineage>
</organism>
<keyword evidence="3" id="KW-0418">Kinase</keyword>